<keyword evidence="2" id="KW-1185">Reference proteome</keyword>
<dbReference type="Proteomes" id="UP001153678">
    <property type="component" value="Unassembled WGS sequence"/>
</dbReference>
<evidence type="ECO:0000313" key="1">
    <source>
        <dbReference type="EMBL" id="CAI2171711.1"/>
    </source>
</evidence>
<sequence>MEEVKLEVGFGNTLNLILKKENSEQSSKSPVNARKTTTYLRHIIADISTPEIINKLKPNERNVTNIDIENLEDIFTLDENQDNLANANNDENQDNSADANKKKINLDKPMQTLGMLKKVKNTLYQAMLFYWNNDHEISYLPSILDSQIKKLDFASYEMERTLCSLKKKYDDMKFSMSSRLPLQSPQSPQFLTPFTPFPTSTPSTLY</sequence>
<organism evidence="1 2">
    <name type="scientific">Funneliformis geosporum</name>
    <dbReference type="NCBI Taxonomy" id="1117311"/>
    <lineage>
        <taxon>Eukaryota</taxon>
        <taxon>Fungi</taxon>
        <taxon>Fungi incertae sedis</taxon>
        <taxon>Mucoromycota</taxon>
        <taxon>Glomeromycotina</taxon>
        <taxon>Glomeromycetes</taxon>
        <taxon>Glomerales</taxon>
        <taxon>Glomeraceae</taxon>
        <taxon>Funneliformis</taxon>
    </lineage>
</organism>
<dbReference type="EMBL" id="CAMKVN010000849">
    <property type="protein sequence ID" value="CAI2171711.1"/>
    <property type="molecule type" value="Genomic_DNA"/>
</dbReference>
<gene>
    <name evidence="1" type="ORF">FWILDA_LOCUS5216</name>
</gene>
<dbReference type="OrthoDB" id="2439489at2759"/>
<comment type="caution">
    <text evidence="1">The sequence shown here is derived from an EMBL/GenBank/DDBJ whole genome shotgun (WGS) entry which is preliminary data.</text>
</comment>
<protein>
    <submittedName>
        <fullName evidence="1">4124_t:CDS:1</fullName>
    </submittedName>
</protein>
<name>A0A9W4SKG5_9GLOM</name>
<reference evidence="1" key="1">
    <citation type="submission" date="2022-08" db="EMBL/GenBank/DDBJ databases">
        <authorList>
            <person name="Kallberg Y."/>
            <person name="Tangrot J."/>
            <person name="Rosling A."/>
        </authorList>
    </citation>
    <scope>NUCLEOTIDE SEQUENCE</scope>
    <source>
        <strain evidence="1">Wild A</strain>
    </source>
</reference>
<accession>A0A9W4SKG5</accession>
<dbReference type="AlphaFoldDB" id="A0A9W4SKG5"/>
<proteinExistence type="predicted"/>
<evidence type="ECO:0000313" key="2">
    <source>
        <dbReference type="Proteomes" id="UP001153678"/>
    </source>
</evidence>